<evidence type="ECO:0000259" key="2">
    <source>
        <dbReference type="Pfam" id="PF02481"/>
    </source>
</evidence>
<dbReference type="PANTHER" id="PTHR43022:SF1">
    <property type="entry name" value="PROTEIN SMF"/>
    <property type="match status" value="1"/>
</dbReference>
<dbReference type="GO" id="GO:0009294">
    <property type="term" value="P:DNA-mediated transformation"/>
    <property type="evidence" value="ECO:0007669"/>
    <property type="project" value="InterPro"/>
</dbReference>
<proteinExistence type="inferred from homology"/>
<evidence type="ECO:0000313" key="5">
    <source>
        <dbReference type="Proteomes" id="UP000628736"/>
    </source>
</evidence>
<protein>
    <submittedName>
        <fullName evidence="4">DNA-protecting protein DprA</fullName>
    </submittedName>
</protein>
<organism evidence="4 5">
    <name type="scientific">Flintibacter hominis</name>
    <dbReference type="NCBI Taxonomy" id="2763048"/>
    <lineage>
        <taxon>Bacteria</taxon>
        <taxon>Bacillati</taxon>
        <taxon>Bacillota</taxon>
        <taxon>Clostridia</taxon>
        <taxon>Eubacteriales</taxon>
        <taxon>Flintibacter</taxon>
    </lineage>
</organism>
<dbReference type="InterPro" id="IPR003488">
    <property type="entry name" value="DprA"/>
</dbReference>
<dbReference type="NCBIfam" id="TIGR00732">
    <property type="entry name" value="dprA"/>
    <property type="match status" value="1"/>
</dbReference>
<name>A0A8J6M6C1_9FIRM</name>
<dbReference type="InterPro" id="IPR036388">
    <property type="entry name" value="WH-like_DNA-bd_sf"/>
</dbReference>
<gene>
    <name evidence="4" type="primary">dprA</name>
    <name evidence="4" type="ORF">H8S11_07170</name>
</gene>
<dbReference type="AlphaFoldDB" id="A0A8J6M6C1"/>
<dbReference type="Pfam" id="PF02481">
    <property type="entry name" value="DNA_processg_A"/>
    <property type="match status" value="1"/>
</dbReference>
<dbReference type="InterPro" id="IPR041614">
    <property type="entry name" value="DprA_WH"/>
</dbReference>
<accession>A0A8J6M6C1</accession>
<feature type="domain" description="Smf/DprA SLOG" evidence="2">
    <location>
        <begin position="77"/>
        <end position="285"/>
    </location>
</feature>
<dbReference type="Proteomes" id="UP000628736">
    <property type="component" value="Unassembled WGS sequence"/>
</dbReference>
<comment type="caution">
    <text evidence="4">The sequence shown here is derived from an EMBL/GenBank/DDBJ whole genome shotgun (WGS) entry which is preliminary data.</text>
</comment>
<keyword evidence="5" id="KW-1185">Reference proteome</keyword>
<dbReference type="Gene3D" id="1.10.10.10">
    <property type="entry name" value="Winged helix-like DNA-binding domain superfamily/Winged helix DNA-binding domain"/>
    <property type="match status" value="1"/>
</dbReference>
<evidence type="ECO:0000313" key="4">
    <source>
        <dbReference type="EMBL" id="MBC5722589.1"/>
    </source>
</evidence>
<evidence type="ECO:0000256" key="1">
    <source>
        <dbReference type="ARBA" id="ARBA00006525"/>
    </source>
</evidence>
<sequence length="405" mass="44464">MSALRYWIWLTTRHDLGPAGVLGVLEHFITPERAYYADPEEYDFLPLPAAAKRSLLDKGTDRAEEILADCERLGVRIMTLQDADYPGRLRQIADPPVILYIRGRSFHFDEEAAIGVVGAREATAYGTLYAERFGMELAAGGALVVSGIAEGIDCHAVKGALKGGGPVVSVLAGGVDVPFPREHRYLYEDVAAAGSLISEHPPGTPHKGSHFSQRNRIISGLSLGVLAVECRKKSGTMLTMNHAMEQDRDIFAVPGPLDAPLSEGTNYLIQQGAKLVTCGGDILSEYWARFPRRLAASAPLTPEAAQARLDSLAQDREEKRRTEPALEEVPSREFIPRSGQRERFTDDELSLLNALEDRTLSPDQLVELTQIPAKRVLSALTMLQIQGALEERPGRRYASLVRLEE</sequence>
<dbReference type="Pfam" id="PF17782">
    <property type="entry name" value="WHD_DprA"/>
    <property type="match status" value="1"/>
</dbReference>
<dbReference type="SUPFAM" id="SSF102405">
    <property type="entry name" value="MCP/YpsA-like"/>
    <property type="match status" value="1"/>
</dbReference>
<dbReference type="PANTHER" id="PTHR43022">
    <property type="entry name" value="PROTEIN SMF"/>
    <property type="match status" value="1"/>
</dbReference>
<dbReference type="RefSeq" id="WP_186852681.1">
    <property type="nucleotide sequence ID" value="NZ_JACOPO010000004.1"/>
</dbReference>
<dbReference type="InterPro" id="IPR057666">
    <property type="entry name" value="DrpA_SLOG"/>
</dbReference>
<dbReference type="EMBL" id="JACOPO010000004">
    <property type="protein sequence ID" value="MBC5722589.1"/>
    <property type="molecule type" value="Genomic_DNA"/>
</dbReference>
<dbReference type="Gene3D" id="3.40.50.450">
    <property type="match status" value="1"/>
</dbReference>
<feature type="domain" description="DprA winged helix" evidence="3">
    <location>
        <begin position="345"/>
        <end position="394"/>
    </location>
</feature>
<evidence type="ECO:0000259" key="3">
    <source>
        <dbReference type="Pfam" id="PF17782"/>
    </source>
</evidence>
<reference evidence="4" key="1">
    <citation type="submission" date="2020-08" db="EMBL/GenBank/DDBJ databases">
        <title>Genome public.</title>
        <authorList>
            <person name="Liu C."/>
            <person name="Sun Q."/>
        </authorList>
    </citation>
    <scope>NUCLEOTIDE SEQUENCE</scope>
    <source>
        <strain evidence="4">NSJ-23</strain>
    </source>
</reference>
<comment type="similarity">
    <text evidence="1">Belongs to the DprA/Smf family.</text>
</comment>